<dbReference type="RefSeq" id="WP_075725804.1">
    <property type="nucleotide sequence ID" value="NZ_LTDM01000013.1"/>
</dbReference>
<keyword evidence="3" id="KW-1185">Reference proteome</keyword>
<evidence type="ECO:0000256" key="1">
    <source>
        <dbReference type="SAM" id="SignalP"/>
    </source>
</evidence>
<evidence type="ECO:0000313" key="3">
    <source>
        <dbReference type="Proteomes" id="UP000186112"/>
    </source>
</evidence>
<comment type="caution">
    <text evidence="2">The sequence shown here is derived from an EMBL/GenBank/DDBJ whole genome shotgun (WGS) entry which is preliminary data.</text>
</comment>
<organism evidence="2 3">
    <name type="scientific">Tissierella creatinophila DSM 6911</name>
    <dbReference type="NCBI Taxonomy" id="1123403"/>
    <lineage>
        <taxon>Bacteria</taxon>
        <taxon>Bacillati</taxon>
        <taxon>Bacillota</taxon>
        <taxon>Tissierellia</taxon>
        <taxon>Tissierellales</taxon>
        <taxon>Tissierellaceae</taxon>
        <taxon>Tissierella</taxon>
    </lineage>
</organism>
<evidence type="ECO:0008006" key="4">
    <source>
        <dbReference type="Google" id="ProtNLM"/>
    </source>
</evidence>
<feature type="chain" id="PRO_5012549972" description="DUF4846 domain-containing protein" evidence="1">
    <location>
        <begin position="21"/>
        <end position="292"/>
    </location>
</feature>
<sequence length="292" mass="33756">MKKIIILVLTLILSTGCVNKGNLISNNQNTDKKLPTSEDMKDSYKVNEEGMTIEERYPTPEGYDRVDTKEKSFGDFLRKQKLKPYGEKVLFYDGREKTKTDVYDSVFDVEIGERDLHQCADAVMLLRAEYLYQNEMYDDISFRFVSGFKAEYKKWIEGYRIKIDGNAVSYYKATEPVNTYESFRKYMELVMAYASTLSLEKELKSIKIEDMQIGDVFIQGGSPGHAVIVVDIAVNEAGEKVFLLAQSYMPAQQTQILINPVDKEIGPWYSLKGKERLITPEWKFEFSDLKRF</sequence>
<dbReference type="EMBL" id="LTDM01000013">
    <property type="protein sequence ID" value="OLS02952.1"/>
    <property type="molecule type" value="Genomic_DNA"/>
</dbReference>
<proteinExistence type="predicted"/>
<reference evidence="2 3" key="1">
    <citation type="submission" date="2016-02" db="EMBL/GenBank/DDBJ databases">
        <title>Genome sequence of Tissierella creatinophila DSM 6911.</title>
        <authorList>
            <person name="Poehlein A."/>
            <person name="Daniel R."/>
        </authorList>
    </citation>
    <scope>NUCLEOTIDE SEQUENCE [LARGE SCALE GENOMIC DNA]</scope>
    <source>
        <strain evidence="2 3">DSM 6911</strain>
    </source>
</reference>
<dbReference type="AlphaFoldDB" id="A0A1U7M6K8"/>
<accession>A0A1U7M6K8</accession>
<feature type="signal peptide" evidence="1">
    <location>
        <begin position="1"/>
        <end position="20"/>
    </location>
</feature>
<dbReference type="PROSITE" id="PS51257">
    <property type="entry name" value="PROKAR_LIPOPROTEIN"/>
    <property type="match status" value="1"/>
</dbReference>
<keyword evidence="1" id="KW-0732">Signal</keyword>
<name>A0A1U7M6K8_TISCR</name>
<gene>
    <name evidence="2" type="ORF">TICRE_10090</name>
</gene>
<dbReference type="Proteomes" id="UP000186112">
    <property type="component" value="Unassembled WGS sequence"/>
</dbReference>
<dbReference type="Pfam" id="PF16138">
    <property type="entry name" value="DUF4846"/>
    <property type="match status" value="1"/>
</dbReference>
<evidence type="ECO:0000313" key="2">
    <source>
        <dbReference type="EMBL" id="OLS02952.1"/>
    </source>
</evidence>
<protein>
    <recommendedName>
        <fullName evidence="4">DUF4846 domain-containing protein</fullName>
    </recommendedName>
</protein>
<dbReference type="InterPro" id="IPR032315">
    <property type="entry name" value="DUF4846"/>
</dbReference>